<dbReference type="PANTHER" id="PTHR40619">
    <property type="entry name" value="FUNGAL STAND N-TERMINAL GOODBYE DOMAIN-CONTAINING PROTEIN"/>
    <property type="match status" value="1"/>
</dbReference>
<comment type="caution">
    <text evidence="2">The sequence shown here is derived from an EMBL/GenBank/DDBJ whole genome shotgun (WGS) entry which is preliminary data.</text>
</comment>
<name>A0ABR2V6Q3_9PEZI</name>
<evidence type="ECO:0000313" key="3">
    <source>
        <dbReference type="Proteomes" id="UP001408356"/>
    </source>
</evidence>
<keyword evidence="3" id="KW-1185">Reference proteome</keyword>
<dbReference type="Proteomes" id="UP001408356">
    <property type="component" value="Unassembled WGS sequence"/>
</dbReference>
<evidence type="ECO:0000256" key="1">
    <source>
        <dbReference type="SAM" id="MobiDB-lite"/>
    </source>
</evidence>
<gene>
    <name evidence="2" type="ORF">SUNI508_00440</name>
</gene>
<sequence length="736" mass="82364">MATASAPPVEGLPSRSRILTNSAAEFLELRSDEALGAELAETSPEFVPELDRFVTRDQVPPQDYFAESQKQVEKFKQTLALFQKNLIQRKVDQKYEIEIKDANSYTLEDVLKIAQTVQKKHKDADQVHSCMGRLKKFFHATGRNATTFKRLIAFVPDDVYGSVICGGFTIILGSLERLEKLRTDIYAALDKIPETLHRIRNLLNVHYQSPRLKQYGDAVLVAIFVLLERIVRELSGSLGKKILIAPVKGERYGVTIDEAVKSLEEAVKSFETEGKICDSQRLGQVNIVTKQTLVNTARLDVTTKNTEQEVRQISQGLTNMASRQEIFVEQLKADQAAVDQKLLANTEEVLDQLKQAQLTTEKHGAQVHQVFYCFLTANPSFDSKTGTLDQYQAQRRLIRALTPVSMASDDEQAAEPKPFSDANKSVVKALIKASGNAPRVANEDLRQCLGDLSATPSPAEQDRVTYILTSPELRDWLRSTESGLMAVDISSDMRGEHSVGSYASSVMIRSIQRVGSFPILYHFCAVRGAAPDHTDLAGAAGLYISLIAQLLRHLRQGPNVDLEVLDSVRRRLKRDKCKTRELRRAFKELTQKLSKEDWLYIVVDSVWKIQHSDGEEEAQEILKLIKTDDTKIKLFITDPFSLGILEPLMAWEKRRERKAKDRKADPPKSRIIALQVPDRVDGHHGGFNLSWIKEEMDGLVGECMSSQVDSNSEVESKADVASPDDGSSDDAKSALE</sequence>
<evidence type="ECO:0000313" key="2">
    <source>
        <dbReference type="EMBL" id="KAK9422577.1"/>
    </source>
</evidence>
<proteinExistence type="predicted"/>
<feature type="region of interest" description="Disordered" evidence="1">
    <location>
        <begin position="702"/>
        <end position="736"/>
    </location>
</feature>
<accession>A0ABR2V6Q3</accession>
<reference evidence="2 3" key="1">
    <citation type="journal article" date="2024" name="J. Plant Pathol.">
        <title>Sequence and assembly of the genome of Seiridium unicorne, isolate CBS 538.82, causal agent of cypress canker disease.</title>
        <authorList>
            <person name="Scali E."/>
            <person name="Rocca G.D."/>
            <person name="Danti R."/>
            <person name="Garbelotto M."/>
            <person name="Barberini S."/>
            <person name="Baroncelli R."/>
            <person name="Emiliani G."/>
        </authorList>
    </citation>
    <scope>NUCLEOTIDE SEQUENCE [LARGE SCALE GENOMIC DNA]</scope>
    <source>
        <strain evidence="2 3">BM-138-508</strain>
    </source>
</reference>
<feature type="compositionally biased region" description="Polar residues" evidence="1">
    <location>
        <begin position="704"/>
        <end position="713"/>
    </location>
</feature>
<dbReference type="EMBL" id="JARVKF010000112">
    <property type="protein sequence ID" value="KAK9422577.1"/>
    <property type="molecule type" value="Genomic_DNA"/>
</dbReference>
<organism evidence="2 3">
    <name type="scientific">Seiridium unicorne</name>
    <dbReference type="NCBI Taxonomy" id="138068"/>
    <lineage>
        <taxon>Eukaryota</taxon>
        <taxon>Fungi</taxon>
        <taxon>Dikarya</taxon>
        <taxon>Ascomycota</taxon>
        <taxon>Pezizomycotina</taxon>
        <taxon>Sordariomycetes</taxon>
        <taxon>Xylariomycetidae</taxon>
        <taxon>Amphisphaeriales</taxon>
        <taxon>Sporocadaceae</taxon>
        <taxon>Seiridium</taxon>
    </lineage>
</organism>
<dbReference type="PANTHER" id="PTHR40619:SF3">
    <property type="entry name" value="FUNGAL STAND N-TERMINAL GOODBYE DOMAIN-CONTAINING PROTEIN"/>
    <property type="match status" value="1"/>
</dbReference>
<protein>
    <submittedName>
        <fullName evidence="2">Fungal STAND N-terminal Goodbye domain-containing protein</fullName>
    </submittedName>
</protein>